<evidence type="ECO:0000256" key="1">
    <source>
        <dbReference type="ARBA" id="ARBA00023015"/>
    </source>
</evidence>
<keyword evidence="1" id="KW-0805">Transcription regulation</keyword>
<dbReference type="PROSITE" id="PS51078">
    <property type="entry name" value="ICLR_ED"/>
    <property type="match status" value="1"/>
</dbReference>
<dbReference type="InterPro" id="IPR036390">
    <property type="entry name" value="WH_DNA-bd_sf"/>
</dbReference>
<dbReference type="InterPro" id="IPR050707">
    <property type="entry name" value="HTH_MetabolicPath_Reg"/>
</dbReference>
<gene>
    <name evidence="6" type="primary">kdgR_1</name>
    <name evidence="6" type="ORF">SYK_13990</name>
</gene>
<dbReference type="RefSeq" id="WP_281762907.1">
    <property type="nucleotide sequence ID" value="NZ_AP026709.1"/>
</dbReference>
<dbReference type="Pfam" id="PF09339">
    <property type="entry name" value="HTH_IclR"/>
    <property type="match status" value="1"/>
</dbReference>
<accession>A0ABM8B0E5</accession>
<dbReference type="Gene3D" id="1.10.10.10">
    <property type="entry name" value="Winged helix-like DNA-binding domain superfamily/Winged helix DNA-binding domain"/>
    <property type="match status" value="1"/>
</dbReference>
<name>A0ABM8B0E5_9BACT</name>
<evidence type="ECO:0000259" key="4">
    <source>
        <dbReference type="PROSITE" id="PS51077"/>
    </source>
</evidence>
<feature type="domain" description="HTH iclR-type" evidence="4">
    <location>
        <begin position="9"/>
        <end position="70"/>
    </location>
</feature>
<keyword evidence="3" id="KW-0804">Transcription</keyword>
<dbReference type="PROSITE" id="PS51077">
    <property type="entry name" value="HTH_ICLR"/>
    <property type="match status" value="1"/>
</dbReference>
<dbReference type="Proteomes" id="UP001317742">
    <property type="component" value="Chromosome"/>
</dbReference>
<evidence type="ECO:0000256" key="3">
    <source>
        <dbReference type="ARBA" id="ARBA00023163"/>
    </source>
</evidence>
<evidence type="ECO:0000259" key="5">
    <source>
        <dbReference type="PROSITE" id="PS51078"/>
    </source>
</evidence>
<reference evidence="6 7" key="1">
    <citation type="submission" date="2022-08" db="EMBL/GenBank/DDBJ databases">
        <title>Genome Sequence of the sulphate-reducing bacterium, Pseudodesulfovibrio sp. SYK.</title>
        <authorList>
            <person name="Kondo R."/>
            <person name="Kataoka T."/>
        </authorList>
    </citation>
    <scope>NUCLEOTIDE SEQUENCE [LARGE SCALE GENOMIC DNA]</scope>
    <source>
        <strain evidence="6 7">SYK</strain>
    </source>
</reference>
<keyword evidence="2" id="KW-0238">DNA-binding</keyword>
<evidence type="ECO:0000313" key="6">
    <source>
        <dbReference type="EMBL" id="BDQ37039.1"/>
    </source>
</evidence>
<dbReference type="PANTHER" id="PTHR30136">
    <property type="entry name" value="HELIX-TURN-HELIX TRANSCRIPTIONAL REGULATOR, ICLR FAMILY"/>
    <property type="match status" value="1"/>
</dbReference>
<organism evidence="6 7">
    <name type="scientific">Pseudodesulfovibrio nedwellii</name>
    <dbReference type="NCBI Taxonomy" id="2973072"/>
    <lineage>
        <taxon>Bacteria</taxon>
        <taxon>Pseudomonadati</taxon>
        <taxon>Thermodesulfobacteriota</taxon>
        <taxon>Desulfovibrionia</taxon>
        <taxon>Desulfovibrionales</taxon>
        <taxon>Desulfovibrionaceae</taxon>
    </lineage>
</organism>
<dbReference type="InterPro" id="IPR005471">
    <property type="entry name" value="Tscrpt_reg_IclR_N"/>
</dbReference>
<dbReference type="InterPro" id="IPR036388">
    <property type="entry name" value="WH-like_DNA-bd_sf"/>
</dbReference>
<evidence type="ECO:0000256" key="2">
    <source>
        <dbReference type="ARBA" id="ARBA00023125"/>
    </source>
</evidence>
<dbReference type="EMBL" id="AP026709">
    <property type="protein sequence ID" value="BDQ37039.1"/>
    <property type="molecule type" value="Genomic_DNA"/>
</dbReference>
<dbReference type="SMART" id="SM00346">
    <property type="entry name" value="HTH_ICLR"/>
    <property type="match status" value="1"/>
</dbReference>
<proteinExistence type="predicted"/>
<sequence length="261" mass="28995">MAKDAYYTIGSVVKVFSVIEQMTKQHKWELAELSRSVGLPKTTVHRFLLTLQDLGYVSQGEEESAYALTFKLFQMGSMVTEHMSIQEAARPYCKRLLEVVGETINLCVPSGIEMVVVDRQVTTQVLRQDSIVGRSFPLYQSASGKAYLAFMDSAKSGALLEAIRRESEGKIRPPEMADFIKEIEEVRKNVVSYDNEEIYHGVCCAAVPVFDYNDELVATIGVSVPSVRFSSGVRETVSLELYKAAEQLSIRLGASSYPPIG</sequence>
<dbReference type="Pfam" id="PF01614">
    <property type="entry name" value="IclR_C"/>
    <property type="match status" value="1"/>
</dbReference>
<dbReference type="InterPro" id="IPR014757">
    <property type="entry name" value="Tscrpt_reg_IclR_C"/>
</dbReference>
<feature type="domain" description="IclR-ED" evidence="5">
    <location>
        <begin position="71"/>
        <end position="254"/>
    </location>
</feature>
<dbReference type="PANTHER" id="PTHR30136:SF7">
    <property type="entry name" value="HTH-TYPE TRANSCRIPTIONAL REGULATOR KDGR-RELATED"/>
    <property type="match status" value="1"/>
</dbReference>
<dbReference type="Gene3D" id="3.30.450.40">
    <property type="match status" value="1"/>
</dbReference>
<evidence type="ECO:0000313" key="7">
    <source>
        <dbReference type="Proteomes" id="UP001317742"/>
    </source>
</evidence>
<dbReference type="InterPro" id="IPR029016">
    <property type="entry name" value="GAF-like_dom_sf"/>
</dbReference>
<protein>
    <submittedName>
        <fullName evidence="6">IclR family transcriptional regulator</fullName>
    </submittedName>
</protein>
<dbReference type="SUPFAM" id="SSF55781">
    <property type="entry name" value="GAF domain-like"/>
    <property type="match status" value="1"/>
</dbReference>
<keyword evidence="7" id="KW-1185">Reference proteome</keyword>
<dbReference type="SUPFAM" id="SSF46785">
    <property type="entry name" value="Winged helix' DNA-binding domain"/>
    <property type="match status" value="1"/>
</dbReference>